<dbReference type="Pfam" id="PF10321">
    <property type="entry name" value="7TM_GPCR_Srt"/>
    <property type="match status" value="1"/>
</dbReference>
<dbReference type="WBParaSite" id="HCON_00162364-00001">
    <property type="protein sequence ID" value="HCON_00162364-00001"/>
    <property type="gene ID" value="HCON_00162364"/>
</dbReference>
<accession>A0A7I4YYV9</accession>
<dbReference type="SUPFAM" id="SSF81321">
    <property type="entry name" value="Family A G protein-coupled receptor-like"/>
    <property type="match status" value="1"/>
</dbReference>
<evidence type="ECO:0000313" key="2">
    <source>
        <dbReference type="Proteomes" id="UP000025227"/>
    </source>
</evidence>
<sequence length="182" mass="20840">MGIYQLHYAIPMSVLSFAYCFAFWICLLSVGKVTYSPDQFAWSYGANTGSSVLSDLEFVVSVLCIALTFLVYIAIAITLYRKTRGMNTMRRSEKQLLLQATILFVILTSLISLWHFYYLILPDTVWTVVCINVYWIVYCGLNPIIYIIFSKSIRVAYMQFIGMRLKNHVTSISLVVGTTSRF</sequence>
<feature type="transmembrane region" description="Helical" evidence="1">
    <location>
        <begin position="126"/>
        <end position="149"/>
    </location>
</feature>
<keyword evidence="1" id="KW-1133">Transmembrane helix</keyword>
<evidence type="ECO:0000313" key="3">
    <source>
        <dbReference type="WBParaSite" id="HCON_00162364-00001"/>
    </source>
</evidence>
<evidence type="ECO:0000256" key="1">
    <source>
        <dbReference type="SAM" id="Phobius"/>
    </source>
</evidence>
<feature type="transmembrane region" description="Helical" evidence="1">
    <location>
        <begin position="101"/>
        <end position="120"/>
    </location>
</feature>
<dbReference type="Gene3D" id="1.20.1070.10">
    <property type="entry name" value="Rhodopsin 7-helix transmembrane proteins"/>
    <property type="match status" value="1"/>
</dbReference>
<dbReference type="Proteomes" id="UP000025227">
    <property type="component" value="Unplaced"/>
</dbReference>
<proteinExistence type="predicted"/>
<protein>
    <submittedName>
        <fullName evidence="3">7TM_GPCR_Srx domain-containing protein</fullName>
    </submittedName>
</protein>
<feature type="transmembrane region" description="Helical" evidence="1">
    <location>
        <begin position="12"/>
        <end position="30"/>
    </location>
</feature>
<keyword evidence="1" id="KW-0472">Membrane</keyword>
<reference evidence="3" key="1">
    <citation type="submission" date="2020-12" db="UniProtKB">
        <authorList>
            <consortium name="WormBaseParasite"/>
        </authorList>
    </citation>
    <scope>IDENTIFICATION</scope>
    <source>
        <strain evidence="3">MHco3</strain>
    </source>
</reference>
<keyword evidence="2" id="KW-1185">Reference proteome</keyword>
<organism evidence="2 3">
    <name type="scientific">Haemonchus contortus</name>
    <name type="common">Barber pole worm</name>
    <dbReference type="NCBI Taxonomy" id="6289"/>
    <lineage>
        <taxon>Eukaryota</taxon>
        <taxon>Metazoa</taxon>
        <taxon>Ecdysozoa</taxon>
        <taxon>Nematoda</taxon>
        <taxon>Chromadorea</taxon>
        <taxon>Rhabditida</taxon>
        <taxon>Rhabditina</taxon>
        <taxon>Rhabditomorpha</taxon>
        <taxon>Strongyloidea</taxon>
        <taxon>Trichostrongylidae</taxon>
        <taxon>Haemonchus</taxon>
    </lineage>
</organism>
<dbReference type="InterPro" id="IPR019425">
    <property type="entry name" value="7TM_GPCR_serpentine_rcpt_Srt"/>
</dbReference>
<dbReference type="OMA" id="YIAIAIT"/>
<dbReference type="OrthoDB" id="5857248at2759"/>
<keyword evidence="1" id="KW-0812">Transmembrane</keyword>
<feature type="transmembrane region" description="Helical" evidence="1">
    <location>
        <begin position="58"/>
        <end position="80"/>
    </location>
</feature>
<dbReference type="AlphaFoldDB" id="A0A7I4YYV9"/>
<name>A0A7I4YYV9_HAECO</name>